<protein>
    <recommendedName>
        <fullName evidence="3">ESX-1 secretion-associated protein</fullName>
    </recommendedName>
</protein>
<evidence type="ECO:0000313" key="2">
    <source>
        <dbReference type="Proteomes" id="UP000295627"/>
    </source>
</evidence>
<name>A0A4R5P6W4_9MYCO</name>
<organism evidence="1 2">
    <name type="scientific">Mycobacteroides franklinii</name>
    <dbReference type="NCBI Taxonomy" id="948102"/>
    <lineage>
        <taxon>Bacteria</taxon>
        <taxon>Bacillati</taxon>
        <taxon>Actinomycetota</taxon>
        <taxon>Actinomycetes</taxon>
        <taxon>Mycobacteriales</taxon>
        <taxon>Mycobacteriaceae</taxon>
        <taxon>Mycobacteroides</taxon>
    </lineage>
</organism>
<dbReference type="InterPro" id="IPR022536">
    <property type="entry name" value="EspC"/>
</dbReference>
<proteinExistence type="predicted"/>
<dbReference type="RefSeq" id="WP_078332618.1">
    <property type="nucleotide sequence ID" value="NZ_MAFQ01000001.1"/>
</dbReference>
<sequence>MPPSKKQLNVSIARMNTASKGWQKTSSDLSQASDKISELKFSKLEAGIFQHAYQAYIDAASYVQERMKEGALEAANISSTLKANADTYQREEDSNTHAIKGLY</sequence>
<dbReference type="GO" id="GO:0009306">
    <property type="term" value="P:protein secretion"/>
    <property type="evidence" value="ECO:0007669"/>
    <property type="project" value="InterPro"/>
</dbReference>
<dbReference type="Proteomes" id="UP000295627">
    <property type="component" value="Unassembled WGS sequence"/>
</dbReference>
<dbReference type="EMBL" id="RXLR01000019">
    <property type="protein sequence ID" value="TDH19194.1"/>
    <property type="molecule type" value="Genomic_DNA"/>
</dbReference>
<dbReference type="Pfam" id="PF10824">
    <property type="entry name" value="T7SS_ESX_EspC"/>
    <property type="match status" value="1"/>
</dbReference>
<dbReference type="AlphaFoldDB" id="A0A4R5P6W4"/>
<accession>A0A4R5P6W4</accession>
<evidence type="ECO:0000313" key="1">
    <source>
        <dbReference type="EMBL" id="TDH19194.1"/>
    </source>
</evidence>
<reference evidence="1 2" key="1">
    <citation type="journal article" date="2019" name="Sci. Rep.">
        <title>Extended insight into the Mycobacterium chelonae-abscessus complex through whole genome sequencing of Mycobacterium salmoniphilum outbreak and Mycobacterium salmoniphilum-like strains.</title>
        <authorList>
            <person name="Behra P.R.K."/>
            <person name="Das S."/>
            <person name="Pettersson B.M.F."/>
            <person name="Shirreff L."/>
            <person name="DuCote T."/>
            <person name="Jacobsson K.G."/>
            <person name="Ennis D.G."/>
            <person name="Kirsebom L.A."/>
        </authorList>
    </citation>
    <scope>NUCLEOTIDE SEQUENCE [LARGE SCALE GENOMIC DNA]</scope>
    <source>
        <strain evidence="1 2">DSM 45524</strain>
    </source>
</reference>
<comment type="caution">
    <text evidence="1">The sequence shown here is derived from an EMBL/GenBank/DDBJ whole genome shotgun (WGS) entry which is preliminary data.</text>
</comment>
<gene>
    <name evidence="1" type="ORF">EJ571_21775</name>
</gene>
<evidence type="ECO:0008006" key="3">
    <source>
        <dbReference type="Google" id="ProtNLM"/>
    </source>
</evidence>